<dbReference type="InterPro" id="IPR005801">
    <property type="entry name" value="ADC_synthase"/>
</dbReference>
<keyword evidence="2" id="KW-0456">Lyase</keyword>
<sequence length="600" mass="63659">MTRSSARFDDLRAGRALAFPAPDEVLVAARHDEVPGVLARLGEHTNAGRWAFGFVAYEAGAGLDPSLPRVDPPPGTPLAWFGVTHAPETVAPVVVPEPWPQTGPWRPDMDAHAHGHGVRAVRERIAAGETYQANLTTTLRAAAPADPAAVYAAMATEQGGSYNAFLDLDDLVVASASPELFCEVDGAEVRMRPMKGTAARGPTTAADRAVCDRLRADPKERAENVMIVDLVRNDLGRVAVPGTVHVTDLCTPERYGTVWQLTSGVTAHLAPGTGWPELFGALFPCGSVTGAPKRRSMQILTGLEPGPRGVYCGAIGWVAPERRARFSVAIRTLVVDRRSGTASYGVGSGITWGSDPVAEHAELRAKARVLGHRTRPAGLLETFALVDGRPRHLERHLARMLDSAAYFGIPAEPAVLRSAVAEVTGEMTGEVTGDARVRVHLAADGRVEVTVAPLPVDGPGPVRLAVDDQRLDPDDVARHHKTTRRAPYDEARARHPGADDVVLVNDRGELVETTVATLAVHLDGVWCTPPLSAGALPGVGRAVHRDRGDLLERTLRPADLRRAAALAVVSSLRGWRRAVLVGDGAGPAPVAVVGSARRPA</sequence>
<dbReference type="PANTHER" id="PTHR11236">
    <property type="entry name" value="AMINOBENZOATE/ANTHRANILATE SYNTHASE"/>
    <property type="match status" value="1"/>
</dbReference>
<dbReference type="AlphaFoldDB" id="A0A2U1FMM5"/>
<gene>
    <name evidence="2" type="ORF">C8D89_102450</name>
</gene>
<reference evidence="2 3" key="1">
    <citation type="submission" date="2018-04" db="EMBL/GenBank/DDBJ databases">
        <title>Genomic Encyclopedia of Type Strains, Phase IV (KMG-IV): sequencing the most valuable type-strain genomes for metagenomic binning, comparative biology and taxonomic classification.</title>
        <authorList>
            <person name="Goeker M."/>
        </authorList>
    </citation>
    <scope>NUCLEOTIDE SEQUENCE [LARGE SCALE GENOMIC DNA]</scope>
    <source>
        <strain evidence="2 3">DSM 45771</strain>
    </source>
</reference>
<name>A0A2U1FMM5_9PSEU</name>
<keyword evidence="3" id="KW-1185">Reference proteome</keyword>
<dbReference type="Gene3D" id="3.60.120.10">
    <property type="entry name" value="Anthranilate synthase"/>
    <property type="match status" value="1"/>
</dbReference>
<dbReference type="PANTHER" id="PTHR11236:SF50">
    <property type="entry name" value="AMINODEOXYCHORISMATE SYNTHASE COMPONENT 1"/>
    <property type="match status" value="1"/>
</dbReference>
<dbReference type="InterPro" id="IPR036038">
    <property type="entry name" value="Aminotransferase-like"/>
</dbReference>
<feature type="domain" description="Chorismate-utilising enzyme C-terminal" evidence="1">
    <location>
        <begin position="113"/>
        <end position="366"/>
    </location>
</feature>
<proteinExistence type="predicted"/>
<dbReference type="RefSeq" id="WP_116707312.1">
    <property type="nucleotide sequence ID" value="NZ_QEKW01000002.1"/>
</dbReference>
<dbReference type="PRINTS" id="PR00095">
    <property type="entry name" value="ANTSNTHASEI"/>
</dbReference>
<evidence type="ECO:0000313" key="3">
    <source>
        <dbReference type="Proteomes" id="UP000245639"/>
    </source>
</evidence>
<dbReference type="Gene3D" id="3.20.10.10">
    <property type="entry name" value="D-amino Acid Aminotransferase, subunit A, domain 2"/>
    <property type="match status" value="1"/>
</dbReference>
<dbReference type="GO" id="GO:0016829">
    <property type="term" value="F:lyase activity"/>
    <property type="evidence" value="ECO:0007669"/>
    <property type="project" value="UniProtKB-KW"/>
</dbReference>
<dbReference type="OrthoDB" id="3518032at2"/>
<dbReference type="GO" id="GO:0046820">
    <property type="term" value="F:4-amino-4-deoxychorismate synthase activity"/>
    <property type="evidence" value="ECO:0007669"/>
    <property type="project" value="TreeGrafter"/>
</dbReference>
<dbReference type="InterPro" id="IPR001544">
    <property type="entry name" value="Aminotrans_IV"/>
</dbReference>
<dbReference type="InterPro" id="IPR043132">
    <property type="entry name" value="BCAT-like_C"/>
</dbReference>
<evidence type="ECO:0000313" key="2">
    <source>
        <dbReference type="EMBL" id="PVZ13300.1"/>
    </source>
</evidence>
<dbReference type="InterPro" id="IPR043131">
    <property type="entry name" value="BCAT-like_N"/>
</dbReference>
<dbReference type="EMBL" id="QEKW01000002">
    <property type="protein sequence ID" value="PVZ13300.1"/>
    <property type="molecule type" value="Genomic_DNA"/>
</dbReference>
<evidence type="ECO:0000259" key="1">
    <source>
        <dbReference type="Pfam" id="PF00425"/>
    </source>
</evidence>
<organism evidence="2 3">
    <name type="scientific">Actinomycetospora cinnamomea</name>
    <dbReference type="NCBI Taxonomy" id="663609"/>
    <lineage>
        <taxon>Bacteria</taxon>
        <taxon>Bacillati</taxon>
        <taxon>Actinomycetota</taxon>
        <taxon>Actinomycetes</taxon>
        <taxon>Pseudonocardiales</taxon>
        <taxon>Pseudonocardiaceae</taxon>
        <taxon>Actinomycetospora</taxon>
    </lineage>
</organism>
<dbReference type="SUPFAM" id="SSF56752">
    <property type="entry name" value="D-aminoacid aminotransferase-like PLP-dependent enzymes"/>
    <property type="match status" value="1"/>
</dbReference>
<dbReference type="InterPro" id="IPR019999">
    <property type="entry name" value="Anth_synth_I-like"/>
</dbReference>
<accession>A0A2U1FMM5</accession>
<dbReference type="Pfam" id="PF01063">
    <property type="entry name" value="Aminotran_4"/>
    <property type="match status" value="1"/>
</dbReference>
<dbReference type="InterPro" id="IPR015890">
    <property type="entry name" value="Chorismate_C"/>
</dbReference>
<dbReference type="Pfam" id="PF00425">
    <property type="entry name" value="Chorismate_bind"/>
    <property type="match status" value="1"/>
</dbReference>
<dbReference type="SUPFAM" id="SSF56322">
    <property type="entry name" value="ADC synthase"/>
    <property type="match status" value="1"/>
</dbReference>
<dbReference type="Proteomes" id="UP000245639">
    <property type="component" value="Unassembled WGS sequence"/>
</dbReference>
<dbReference type="GO" id="GO:0000162">
    <property type="term" value="P:L-tryptophan biosynthetic process"/>
    <property type="evidence" value="ECO:0007669"/>
    <property type="project" value="TreeGrafter"/>
</dbReference>
<dbReference type="Gene3D" id="3.30.470.10">
    <property type="match status" value="1"/>
</dbReference>
<comment type="caution">
    <text evidence="2">The sequence shown here is derived from an EMBL/GenBank/DDBJ whole genome shotgun (WGS) entry which is preliminary data.</text>
</comment>
<protein>
    <submittedName>
        <fullName evidence="2">Para-aminobenzoate synthetase/4-amino-4-deoxychorismate lyase</fullName>
    </submittedName>
</protein>